<gene>
    <name evidence="2" type="ORF">MNBD_GAMMA03-1454</name>
</gene>
<dbReference type="Pfam" id="PF01973">
    <property type="entry name" value="MptE-like"/>
    <property type="match status" value="1"/>
</dbReference>
<feature type="domain" description="6-hydroxymethylpterin diphosphokinase MptE-like" evidence="1">
    <location>
        <begin position="120"/>
        <end position="276"/>
    </location>
</feature>
<reference evidence="2" key="1">
    <citation type="submission" date="2018-06" db="EMBL/GenBank/DDBJ databases">
        <authorList>
            <person name="Zhirakovskaya E."/>
        </authorList>
    </citation>
    <scope>NUCLEOTIDE SEQUENCE</scope>
</reference>
<organism evidence="2">
    <name type="scientific">hydrothermal vent metagenome</name>
    <dbReference type="NCBI Taxonomy" id="652676"/>
    <lineage>
        <taxon>unclassified sequences</taxon>
        <taxon>metagenomes</taxon>
        <taxon>ecological metagenomes</taxon>
    </lineage>
</organism>
<dbReference type="PANTHER" id="PTHR41786">
    <property type="entry name" value="MOTILITY ACCESSORY FACTOR MAF"/>
    <property type="match status" value="1"/>
</dbReference>
<dbReference type="PANTHER" id="PTHR41786:SF1">
    <property type="entry name" value="6-HYDROXYMETHYLPTERIN DIPHOSPHOKINASE MPTE-LIKE DOMAIN-CONTAINING PROTEIN"/>
    <property type="match status" value="1"/>
</dbReference>
<name>A0A3B0VZ63_9ZZZZ</name>
<proteinExistence type="predicted"/>
<sequence>LDYLQRIATTGQRFICVDFPEVIEYIQQTRKELLQNKGVFKLKLFTFDDFTFDCLYDNYQDYVMRNAIILLRSLVVVQNNGLYSGVNAKYNELFLRFRIDQVDNRDFKKVFDQQLESVCDLMHPLSVIKGRLKGAVPAILLGGGPSLDNIIPWLKQQQQKVWIFAASRICKRLLQEGITPDFIGVFDGQPLIFDYSKEMYAFEKKSILITGEHPFAPLIRQWSGLKTYSRRRFPWAKGGEENFISDGPTVTNALFGIGCYLGISQFYLAGVDFCFTPEGVCHESASIEAKNQQRDASDTKAINYRGEEVGTNIQLYDARNLFEEQMMRLQKEWPSFNAYNLNDGAAVIQGVNYAPLEQLDEVLSRSNAQKFKVVDSFQETLQFDAKVEKAFQLFLKGEVNTYSKWFLTIVKESKKGMHLSRTLFADTSKQQAKIKEVLKLKTKLEKLVDVDYQTLVNYGYKIFMDTLKPVESETDMSQQEMQNTLLGFFGGLNVASEEFLQKLEEIKLTIHFRLTELDPNTDFAVLAEHWLKDNVPGRFHVWLTHYAEKPYQYYVDHYPEQVAQLEQAFEFMKTDESALQESFKQRFHTPEEFITRLQEAFDSQDLQTLRGIIRQLHLIKSDDYSMVNSLATGMLLELKGSSEDALLHYLAIDPQRKRLFIQQQVYPLAFSSHQPDKGLEALKALSAINARYLPKLAEAFEIFGDNDNALICYQSYPFIFEDTDAFISWIRLLVQRQEIEMANTLLQKAEDSPLIDQTRLQALVDSFNN</sequence>
<evidence type="ECO:0000259" key="1">
    <source>
        <dbReference type="Pfam" id="PF01973"/>
    </source>
</evidence>
<dbReference type="AlphaFoldDB" id="A0A3B0VZ63"/>
<accession>A0A3B0VZ63</accession>
<protein>
    <recommendedName>
        <fullName evidence="1">6-hydroxymethylpterin diphosphokinase MptE-like domain-containing protein</fullName>
    </recommendedName>
</protein>
<feature type="non-terminal residue" evidence="2">
    <location>
        <position position="1"/>
    </location>
</feature>
<dbReference type="EMBL" id="UOFC01000006">
    <property type="protein sequence ID" value="VAW44422.1"/>
    <property type="molecule type" value="Genomic_DNA"/>
</dbReference>
<dbReference type="InterPro" id="IPR002826">
    <property type="entry name" value="MptE-like"/>
</dbReference>
<evidence type="ECO:0000313" key="2">
    <source>
        <dbReference type="EMBL" id="VAW44422.1"/>
    </source>
</evidence>